<reference evidence="2" key="2">
    <citation type="submission" date="2025-09" db="UniProtKB">
        <authorList>
            <consortium name="Ensembl"/>
        </authorList>
    </citation>
    <scope>IDENTIFICATION</scope>
</reference>
<reference evidence="2" key="1">
    <citation type="submission" date="2025-08" db="UniProtKB">
        <authorList>
            <consortium name="Ensembl"/>
        </authorList>
    </citation>
    <scope>IDENTIFICATION</scope>
</reference>
<dbReference type="AlphaFoldDB" id="A0A3B3WI99"/>
<evidence type="ECO:0000313" key="2">
    <source>
        <dbReference type="Ensembl" id="ENSPMEP00000002540.1"/>
    </source>
</evidence>
<organism evidence="2 3">
    <name type="scientific">Poecilia mexicana</name>
    <dbReference type="NCBI Taxonomy" id="48701"/>
    <lineage>
        <taxon>Eukaryota</taxon>
        <taxon>Metazoa</taxon>
        <taxon>Chordata</taxon>
        <taxon>Craniata</taxon>
        <taxon>Vertebrata</taxon>
        <taxon>Euteleostomi</taxon>
        <taxon>Actinopterygii</taxon>
        <taxon>Neopterygii</taxon>
        <taxon>Teleostei</taxon>
        <taxon>Neoteleostei</taxon>
        <taxon>Acanthomorphata</taxon>
        <taxon>Ovalentaria</taxon>
        <taxon>Atherinomorphae</taxon>
        <taxon>Cyprinodontiformes</taxon>
        <taxon>Poeciliidae</taxon>
        <taxon>Poeciliinae</taxon>
        <taxon>Poecilia</taxon>
    </lineage>
</organism>
<feature type="region of interest" description="Disordered" evidence="1">
    <location>
        <begin position="1"/>
        <end position="41"/>
    </location>
</feature>
<dbReference type="STRING" id="48701.ENSPMEP00000002540"/>
<dbReference type="Proteomes" id="UP000261480">
    <property type="component" value="Unplaced"/>
</dbReference>
<proteinExistence type="predicted"/>
<accession>A0A3B3WI99</accession>
<protein>
    <submittedName>
        <fullName evidence="2">Uncharacterized protein</fullName>
    </submittedName>
</protein>
<sequence>MSAAQPSEELGSDGRWFGDDREPNGLFGNTAARFGEPRGGVDATADLDHQQFHPFQEDGKRPPVAMETASTGKTYVLDINIQACINSGGLIFCAKNKNKTRRSSGVNRQEPVCQITNRRPLILL</sequence>
<dbReference type="Ensembl" id="ENSPMET00000012354.1">
    <property type="protein sequence ID" value="ENSPMEP00000002540.1"/>
    <property type="gene ID" value="ENSPMEG00000003597.1"/>
</dbReference>
<evidence type="ECO:0000313" key="3">
    <source>
        <dbReference type="Proteomes" id="UP000261480"/>
    </source>
</evidence>
<name>A0A3B3WI99_9TELE</name>
<evidence type="ECO:0000256" key="1">
    <source>
        <dbReference type="SAM" id="MobiDB-lite"/>
    </source>
</evidence>
<keyword evidence="3" id="KW-1185">Reference proteome</keyword>